<feature type="transmembrane region" description="Helical" evidence="1">
    <location>
        <begin position="85"/>
        <end position="104"/>
    </location>
</feature>
<protein>
    <submittedName>
        <fullName evidence="4">MHYT domain-containing protein</fullName>
    </submittedName>
</protein>
<dbReference type="EMBL" id="BAAAKV010000094">
    <property type="protein sequence ID" value="GAA1198341.1"/>
    <property type="molecule type" value="Genomic_DNA"/>
</dbReference>
<feature type="transmembrane region" description="Helical" evidence="1">
    <location>
        <begin position="12"/>
        <end position="34"/>
    </location>
</feature>
<keyword evidence="1" id="KW-0812">Transmembrane</keyword>
<keyword evidence="1" id="KW-1133">Transmembrane helix</keyword>
<evidence type="ECO:0000256" key="2">
    <source>
        <dbReference type="SAM" id="MobiDB-lite"/>
    </source>
</evidence>
<dbReference type="PANTHER" id="PTHR35152:SF1">
    <property type="entry name" value="DOMAIN SIGNALLING PROTEIN, PUTATIVE (AFU_ORTHOLOGUE AFUA_5G11310)-RELATED"/>
    <property type="match status" value="1"/>
</dbReference>
<feature type="compositionally biased region" description="Basic and acidic residues" evidence="2">
    <location>
        <begin position="249"/>
        <end position="263"/>
    </location>
</feature>
<feature type="transmembrane region" description="Helical" evidence="1">
    <location>
        <begin position="111"/>
        <end position="130"/>
    </location>
</feature>
<keyword evidence="1" id="KW-0472">Membrane</keyword>
<feature type="transmembrane region" description="Helical" evidence="1">
    <location>
        <begin position="216"/>
        <end position="237"/>
    </location>
</feature>
<evidence type="ECO:0000259" key="3">
    <source>
        <dbReference type="PROSITE" id="PS50924"/>
    </source>
</evidence>
<dbReference type="InterPro" id="IPR005330">
    <property type="entry name" value="MHYT_dom"/>
</dbReference>
<feature type="transmembrane region" description="Helical" evidence="1">
    <location>
        <begin position="142"/>
        <end position="163"/>
    </location>
</feature>
<feature type="region of interest" description="Disordered" evidence="2">
    <location>
        <begin position="249"/>
        <end position="297"/>
    </location>
</feature>
<dbReference type="Proteomes" id="UP001501371">
    <property type="component" value="Unassembled WGS sequence"/>
</dbReference>
<evidence type="ECO:0000313" key="5">
    <source>
        <dbReference type="Proteomes" id="UP001501371"/>
    </source>
</evidence>
<reference evidence="5" key="1">
    <citation type="journal article" date="2019" name="Int. J. Syst. Evol. Microbiol.">
        <title>The Global Catalogue of Microorganisms (GCM) 10K type strain sequencing project: providing services to taxonomists for standard genome sequencing and annotation.</title>
        <authorList>
            <consortium name="The Broad Institute Genomics Platform"/>
            <consortium name="The Broad Institute Genome Sequencing Center for Infectious Disease"/>
            <person name="Wu L."/>
            <person name="Ma J."/>
        </authorList>
    </citation>
    <scope>NUCLEOTIDE SEQUENCE [LARGE SCALE GENOMIC DNA]</scope>
    <source>
        <strain evidence="5">JCM 12696</strain>
    </source>
</reference>
<feature type="transmembrane region" description="Helical" evidence="1">
    <location>
        <begin position="175"/>
        <end position="196"/>
    </location>
</feature>
<comment type="caution">
    <text evidence="4">The sequence shown here is derived from an EMBL/GenBank/DDBJ whole genome shotgun (WGS) entry which is preliminary data.</text>
</comment>
<accession>A0ABP4FSV9</accession>
<feature type="transmembrane region" description="Helical" evidence="1">
    <location>
        <begin position="46"/>
        <end position="73"/>
    </location>
</feature>
<keyword evidence="5" id="KW-1185">Reference proteome</keyword>
<dbReference type="PROSITE" id="PS50924">
    <property type="entry name" value="MHYT"/>
    <property type="match status" value="1"/>
</dbReference>
<sequence length="297" mass="30841">MYGTIDGFSYGLVTPVAAFLMACLGSVLGLRCVTRSLFTERTFKPGWLGLGAACIGSGIWTMHFIAMVGFRVMEAPISYDVPTTVLSLVVAVAVVGVGVFMAGYGGGRRAVLICAGVFMGAGIAAMHYIGMSGMRMHGQVEYALPGVVASVVIAVVAATAALWAAVSIQGFLPSLGASGVMGLAVSGMHYTAMASVSVRLEGIAGVAPEGGSPTSLLFPMLIGPVVFMVVAGVVVMFDPLLVLGEGEWNRPEEAKSPREEPPRRPVWPSLPEEEATALRAGRHRAGPRPGGREFGGR</sequence>
<feature type="domain" description="MHYT" evidence="3">
    <location>
        <begin position="10"/>
        <end position="199"/>
    </location>
</feature>
<dbReference type="PANTHER" id="PTHR35152">
    <property type="entry name" value="DOMAIN SIGNALLING PROTEIN, PUTATIVE (AFU_ORTHOLOGUE AFUA_5G11310)-RELATED"/>
    <property type="match status" value="1"/>
</dbReference>
<evidence type="ECO:0000313" key="4">
    <source>
        <dbReference type="EMBL" id="GAA1198341.1"/>
    </source>
</evidence>
<gene>
    <name evidence="4" type="ORF">GCM10009654_63850</name>
</gene>
<organism evidence="4 5">
    <name type="scientific">Streptomyces hebeiensis</name>
    <dbReference type="NCBI Taxonomy" id="229486"/>
    <lineage>
        <taxon>Bacteria</taxon>
        <taxon>Bacillati</taxon>
        <taxon>Actinomycetota</taxon>
        <taxon>Actinomycetes</taxon>
        <taxon>Kitasatosporales</taxon>
        <taxon>Streptomycetaceae</taxon>
        <taxon>Streptomyces</taxon>
    </lineage>
</organism>
<dbReference type="Pfam" id="PF03707">
    <property type="entry name" value="MHYT"/>
    <property type="match status" value="2"/>
</dbReference>
<name>A0ABP4FSV9_9ACTN</name>
<dbReference type="RefSeq" id="WP_344284471.1">
    <property type="nucleotide sequence ID" value="NZ_BAAAKV010000094.1"/>
</dbReference>
<evidence type="ECO:0000256" key="1">
    <source>
        <dbReference type="PROSITE-ProRule" id="PRU00244"/>
    </source>
</evidence>
<proteinExistence type="predicted"/>